<dbReference type="Pfam" id="PF17418">
    <property type="entry name" value="SdpA"/>
    <property type="match status" value="1"/>
</dbReference>
<dbReference type="InterPro" id="IPR023902">
    <property type="entry name" value="Sporulation_SdpA"/>
</dbReference>
<comment type="caution">
    <text evidence="1">The sequence shown here is derived from an EMBL/GenBank/DDBJ whole genome shotgun (WGS) entry which is preliminary data.</text>
</comment>
<organism evidence="1 2">
    <name type="scientific">Peribacillus faecalis</name>
    <dbReference type="NCBI Taxonomy" id="2772559"/>
    <lineage>
        <taxon>Bacteria</taxon>
        <taxon>Bacillati</taxon>
        <taxon>Bacillota</taxon>
        <taxon>Bacilli</taxon>
        <taxon>Bacillales</taxon>
        <taxon>Bacillaceae</taxon>
        <taxon>Peribacillus</taxon>
    </lineage>
</organism>
<dbReference type="RefSeq" id="WP_190998341.1">
    <property type="nucleotide sequence ID" value="NZ_JACXSI010000023.1"/>
</dbReference>
<dbReference type="Proteomes" id="UP000602076">
    <property type="component" value="Unassembled WGS sequence"/>
</dbReference>
<evidence type="ECO:0000313" key="1">
    <source>
        <dbReference type="EMBL" id="MBD3108813.1"/>
    </source>
</evidence>
<sequence length="178" mass="20075">MRYKLSITFIGTAFAFLIFLASTVIAVLPKGPMSFSKDTEQLISTVIYQGWGFFSKNPREPMLNAIPLDNEEEITWPNNRAKNFFGLKRIGRSQGIELGALISDIPKEKFQKCNGNTKECAENIKTEDIIIVENKNPRPELCGLWAVSFEEQVPWSWGDAKVEMPSEVVKVEVVCSIN</sequence>
<proteinExistence type="predicted"/>
<protein>
    <submittedName>
        <fullName evidence="1">SdpA family antimicrobial peptide system protein</fullName>
    </submittedName>
</protein>
<keyword evidence="2" id="KW-1185">Reference proteome</keyword>
<accession>A0A927CW02</accession>
<dbReference type="AlphaFoldDB" id="A0A927CW02"/>
<dbReference type="EMBL" id="JACXSI010000023">
    <property type="protein sequence ID" value="MBD3108813.1"/>
    <property type="molecule type" value="Genomic_DNA"/>
</dbReference>
<reference evidence="1" key="1">
    <citation type="submission" date="2020-09" db="EMBL/GenBank/DDBJ databases">
        <title>Bacillus faecalis sp. nov., a moderately halophilic bacterium isolated from cow faeces.</title>
        <authorList>
            <person name="Jiang L."/>
            <person name="Lee J."/>
        </authorList>
    </citation>
    <scope>NUCLEOTIDE SEQUENCE</scope>
    <source>
        <strain evidence="1">AGMB 02131</strain>
    </source>
</reference>
<dbReference type="NCBIfam" id="TIGR04034">
    <property type="entry name" value="export_SdpA"/>
    <property type="match status" value="1"/>
</dbReference>
<evidence type="ECO:0000313" key="2">
    <source>
        <dbReference type="Proteomes" id="UP000602076"/>
    </source>
</evidence>
<gene>
    <name evidence="1" type="ORF">IEO70_10580</name>
</gene>
<name>A0A927CW02_9BACI</name>